<dbReference type="InterPro" id="IPR045175">
    <property type="entry name" value="M28_fam"/>
</dbReference>
<evidence type="ECO:0000256" key="6">
    <source>
        <dbReference type="ARBA" id="ARBA00022801"/>
    </source>
</evidence>
<keyword evidence="11" id="KW-0121">Carboxypeptidase</keyword>
<dbReference type="GO" id="GO:0008235">
    <property type="term" value="F:metalloexopeptidase activity"/>
    <property type="evidence" value="ECO:0007669"/>
    <property type="project" value="InterPro"/>
</dbReference>
<dbReference type="GO" id="GO:0006508">
    <property type="term" value="P:proteolysis"/>
    <property type="evidence" value="ECO:0007669"/>
    <property type="project" value="UniProtKB-KW"/>
</dbReference>
<reference evidence="11 12" key="1">
    <citation type="submission" date="2020-08" db="EMBL/GenBank/DDBJ databases">
        <title>Sequencing the genomes of 1000 actinobacteria strains.</title>
        <authorList>
            <person name="Klenk H.-P."/>
        </authorList>
    </citation>
    <scope>NUCLEOTIDE SEQUENCE [LARGE SCALE GENOMIC DNA]</scope>
    <source>
        <strain evidence="11 12">DSM 44320</strain>
    </source>
</reference>
<feature type="domain" description="Peptidase M28" evidence="10">
    <location>
        <begin position="220"/>
        <end position="436"/>
    </location>
</feature>
<dbReference type="InterPro" id="IPR041756">
    <property type="entry name" value="M28_SGAP-like"/>
</dbReference>
<dbReference type="EMBL" id="JACIBV010000001">
    <property type="protein sequence ID" value="MBB3730169.1"/>
    <property type="molecule type" value="Genomic_DNA"/>
</dbReference>
<evidence type="ECO:0000256" key="3">
    <source>
        <dbReference type="ARBA" id="ARBA00022670"/>
    </source>
</evidence>
<evidence type="ECO:0000256" key="7">
    <source>
        <dbReference type="ARBA" id="ARBA00022833"/>
    </source>
</evidence>
<accession>A0A7W5V6Q5</accession>
<dbReference type="GeneID" id="95392327"/>
<protein>
    <submittedName>
        <fullName evidence="11">Zn-dependent M28 family amino/carboxypeptidase</fullName>
    </submittedName>
</protein>
<dbReference type="PANTHER" id="PTHR12147">
    <property type="entry name" value="METALLOPEPTIDASE M28 FAMILY MEMBER"/>
    <property type="match status" value="1"/>
</dbReference>
<keyword evidence="6" id="KW-0378">Hydrolase</keyword>
<dbReference type="RefSeq" id="WP_183654477.1">
    <property type="nucleotide sequence ID" value="NZ_JACIBV010000001.1"/>
</dbReference>
<dbReference type="Gene3D" id="3.40.630.10">
    <property type="entry name" value="Zn peptidases"/>
    <property type="match status" value="1"/>
</dbReference>
<sequence length="453" mass="46971">MRKLATLARMITHLLVALAVAAPDATLADDVKIGNVLAHLQAFQAIADAHGGSRAAGTSGYDASTDYVAARLLEAGYKVELQPFHFDVYRQLTPGALAADGKDLGNVSTLAHSGAGEVTAKPDRVGMGCDDTDFAGFEPGAVAVVDRGLCTFGTKAARASAAGAKALVVVNQGGAFDGNTGAPQKIPIVGVDATQGAAVANARLVTVATRTEIRRMTSHNVIAQTRTGATHDVVMVGAHLDSVEAGPGLNDNGSGSAAILEIAIRMAARYPDRAVRFAWWGAEELGLIGSSYYVNTLPAAERAKIDMYLNLDMAASPNHIFGIYDGDDSDRVGEGPGPAGSARIERAFEDFFVSRHLPYTGTDFSGRSDYGPFIEAGIPAGGLFTGAEGLKTQDQANAFGGTAGVPFDSCYHRECDNLRNVNAYALDVSADAVATVITTFAGIGNEMQSASSP</sequence>
<evidence type="ECO:0000256" key="5">
    <source>
        <dbReference type="ARBA" id="ARBA00022729"/>
    </source>
</evidence>
<dbReference type="AlphaFoldDB" id="A0A7W5V6Q5"/>
<dbReference type="GO" id="GO:0004180">
    <property type="term" value="F:carboxypeptidase activity"/>
    <property type="evidence" value="ECO:0007669"/>
    <property type="project" value="UniProtKB-KW"/>
</dbReference>
<keyword evidence="2" id="KW-0031">Aminopeptidase</keyword>
<name>A0A7W5V6Q5_9ACTN</name>
<comment type="caution">
    <text evidence="11">The sequence shown here is derived from an EMBL/GenBank/DDBJ whole genome shotgun (WGS) entry which is preliminary data.</text>
</comment>
<comment type="similarity">
    <text evidence="1">Belongs to the peptidase M28 family. M28A subfamily.</text>
</comment>
<evidence type="ECO:0000256" key="2">
    <source>
        <dbReference type="ARBA" id="ARBA00022438"/>
    </source>
</evidence>
<dbReference type="SUPFAM" id="SSF52025">
    <property type="entry name" value="PA domain"/>
    <property type="match status" value="1"/>
</dbReference>
<dbReference type="GO" id="GO:0046872">
    <property type="term" value="F:metal ion binding"/>
    <property type="evidence" value="ECO:0007669"/>
    <property type="project" value="UniProtKB-KW"/>
</dbReference>
<gene>
    <name evidence="11" type="ORF">FHR33_006029</name>
</gene>
<dbReference type="InterPro" id="IPR003137">
    <property type="entry name" value="PA_domain"/>
</dbReference>
<evidence type="ECO:0000256" key="1">
    <source>
        <dbReference type="ARBA" id="ARBA00005957"/>
    </source>
</evidence>
<dbReference type="SUPFAM" id="SSF53187">
    <property type="entry name" value="Zn-dependent exopeptidases"/>
    <property type="match status" value="1"/>
</dbReference>
<dbReference type="PANTHER" id="PTHR12147:SF26">
    <property type="entry name" value="PEPTIDASE M28 DOMAIN-CONTAINING PROTEIN"/>
    <property type="match status" value="1"/>
</dbReference>
<dbReference type="InterPro" id="IPR046450">
    <property type="entry name" value="PA_dom_sf"/>
</dbReference>
<feature type="domain" description="PA" evidence="9">
    <location>
        <begin position="127"/>
        <end position="198"/>
    </location>
</feature>
<dbReference type="InterPro" id="IPR007484">
    <property type="entry name" value="Peptidase_M28"/>
</dbReference>
<dbReference type="Pfam" id="PF04389">
    <property type="entry name" value="Peptidase_M28"/>
    <property type="match status" value="1"/>
</dbReference>
<evidence type="ECO:0000256" key="8">
    <source>
        <dbReference type="SAM" id="SignalP"/>
    </source>
</evidence>
<dbReference type="GO" id="GO:0004177">
    <property type="term" value="F:aminopeptidase activity"/>
    <property type="evidence" value="ECO:0007669"/>
    <property type="project" value="UniProtKB-KW"/>
</dbReference>
<evidence type="ECO:0000256" key="4">
    <source>
        <dbReference type="ARBA" id="ARBA00022723"/>
    </source>
</evidence>
<keyword evidence="5 8" id="KW-0732">Signal</keyword>
<organism evidence="11 12">
    <name type="scientific">Nonomuraea dietziae</name>
    <dbReference type="NCBI Taxonomy" id="65515"/>
    <lineage>
        <taxon>Bacteria</taxon>
        <taxon>Bacillati</taxon>
        <taxon>Actinomycetota</taxon>
        <taxon>Actinomycetes</taxon>
        <taxon>Streptosporangiales</taxon>
        <taxon>Streptosporangiaceae</taxon>
        <taxon>Nonomuraea</taxon>
    </lineage>
</organism>
<keyword evidence="12" id="KW-1185">Reference proteome</keyword>
<evidence type="ECO:0000313" key="12">
    <source>
        <dbReference type="Proteomes" id="UP000579945"/>
    </source>
</evidence>
<feature type="chain" id="PRO_5038481502" evidence="8">
    <location>
        <begin position="22"/>
        <end position="453"/>
    </location>
</feature>
<evidence type="ECO:0000259" key="9">
    <source>
        <dbReference type="Pfam" id="PF02225"/>
    </source>
</evidence>
<evidence type="ECO:0000313" key="11">
    <source>
        <dbReference type="EMBL" id="MBB3730169.1"/>
    </source>
</evidence>
<keyword evidence="3" id="KW-0645">Protease</keyword>
<dbReference type="CDD" id="cd03876">
    <property type="entry name" value="M28_SGAP_like"/>
    <property type="match status" value="1"/>
</dbReference>
<keyword evidence="7" id="KW-0862">Zinc</keyword>
<dbReference type="Gene3D" id="3.50.30.30">
    <property type="match status" value="1"/>
</dbReference>
<feature type="signal peptide" evidence="8">
    <location>
        <begin position="1"/>
        <end position="21"/>
    </location>
</feature>
<dbReference type="Pfam" id="PF02225">
    <property type="entry name" value="PA"/>
    <property type="match status" value="1"/>
</dbReference>
<evidence type="ECO:0000259" key="10">
    <source>
        <dbReference type="Pfam" id="PF04389"/>
    </source>
</evidence>
<dbReference type="Proteomes" id="UP000579945">
    <property type="component" value="Unassembled WGS sequence"/>
</dbReference>
<proteinExistence type="inferred from homology"/>
<keyword evidence="4" id="KW-0479">Metal-binding</keyword>